<dbReference type="AlphaFoldDB" id="A0A1X0IND9"/>
<evidence type="ECO:0000256" key="1">
    <source>
        <dbReference type="SAM" id="MobiDB-lite"/>
    </source>
</evidence>
<comment type="caution">
    <text evidence="3">The sequence shown here is derived from an EMBL/GenBank/DDBJ whole genome shotgun (WGS) entry which is preliminary data.</text>
</comment>
<protein>
    <submittedName>
        <fullName evidence="3">Uncharacterized protein</fullName>
    </submittedName>
</protein>
<feature type="signal peptide" evidence="2">
    <location>
        <begin position="1"/>
        <end position="31"/>
    </location>
</feature>
<feature type="region of interest" description="Disordered" evidence="1">
    <location>
        <begin position="36"/>
        <end position="76"/>
    </location>
</feature>
<dbReference type="RefSeq" id="WP_083121875.1">
    <property type="nucleotide sequence ID" value="NZ_JACKUO010000014.1"/>
</dbReference>
<keyword evidence="4" id="KW-1185">Reference proteome</keyword>
<evidence type="ECO:0000256" key="2">
    <source>
        <dbReference type="SAM" id="SignalP"/>
    </source>
</evidence>
<feature type="compositionally biased region" description="Low complexity" evidence="1">
    <location>
        <begin position="41"/>
        <end position="72"/>
    </location>
</feature>
<dbReference type="Proteomes" id="UP000192534">
    <property type="component" value="Unassembled WGS sequence"/>
</dbReference>
<gene>
    <name evidence="3" type="ORF">BST42_24115</name>
</gene>
<evidence type="ECO:0000313" key="3">
    <source>
        <dbReference type="EMBL" id="ORB49110.1"/>
    </source>
</evidence>
<evidence type="ECO:0000313" key="4">
    <source>
        <dbReference type="Proteomes" id="UP000192534"/>
    </source>
</evidence>
<keyword evidence="2" id="KW-0732">Signal</keyword>
<organism evidence="3 4">
    <name type="scientific">Mycolicibacterium rhodesiae</name>
    <name type="common">Mycobacterium rhodesiae</name>
    <dbReference type="NCBI Taxonomy" id="36814"/>
    <lineage>
        <taxon>Bacteria</taxon>
        <taxon>Bacillati</taxon>
        <taxon>Actinomycetota</taxon>
        <taxon>Actinomycetes</taxon>
        <taxon>Mycobacteriales</taxon>
        <taxon>Mycobacteriaceae</taxon>
        <taxon>Mycolicibacterium</taxon>
    </lineage>
</organism>
<dbReference type="OrthoDB" id="4578563at2"/>
<feature type="chain" id="PRO_5010853463" evidence="2">
    <location>
        <begin position="32"/>
        <end position="117"/>
    </location>
</feature>
<proteinExistence type="predicted"/>
<accession>A0A1X0IND9</accession>
<reference evidence="3 4" key="1">
    <citation type="submission" date="2016-12" db="EMBL/GenBank/DDBJ databases">
        <title>The new phylogeny of genus Mycobacterium.</title>
        <authorList>
            <person name="Tortoli E."/>
            <person name="Trovato A."/>
            <person name="Cirillo D.M."/>
        </authorList>
    </citation>
    <scope>NUCLEOTIDE SEQUENCE [LARGE SCALE GENOMIC DNA]</scope>
    <source>
        <strain evidence="3 4">DSM 44223</strain>
    </source>
</reference>
<name>A0A1X0IND9_MYCRH</name>
<dbReference type="EMBL" id="MVIH01000016">
    <property type="protein sequence ID" value="ORB49110.1"/>
    <property type="molecule type" value="Genomic_DNA"/>
</dbReference>
<sequence length="117" mass="12505">MNLKRLVYTSAAAVGIGAAGLFGLGIGTASADPGQCGGPGPQNCQGPNNGWNNGHDNNWNNGPDNQNNGPGDWQHRNVDQARQDHQPFNWNGQWVQPMPAGNGAGWGFWFLGQWIPL</sequence>